<evidence type="ECO:0000256" key="1">
    <source>
        <dbReference type="SAM" id="Phobius"/>
    </source>
</evidence>
<dbReference type="Proteomes" id="UP000568664">
    <property type="component" value="Unassembled WGS sequence"/>
</dbReference>
<dbReference type="EMBL" id="JABBXH010000004">
    <property type="protein sequence ID" value="NMP32549.1"/>
    <property type="molecule type" value="Genomic_DNA"/>
</dbReference>
<keyword evidence="1" id="KW-0812">Transmembrane</keyword>
<proteinExistence type="predicted"/>
<protein>
    <submittedName>
        <fullName evidence="2">Uncharacterized protein</fullName>
    </submittedName>
</protein>
<evidence type="ECO:0000313" key="3">
    <source>
        <dbReference type="Proteomes" id="UP000568664"/>
    </source>
</evidence>
<name>A0A7Y0LE68_9GAMM</name>
<keyword evidence="1" id="KW-0472">Membrane</keyword>
<dbReference type="RefSeq" id="WP_169075873.1">
    <property type="nucleotide sequence ID" value="NZ_JABBXH010000004.1"/>
</dbReference>
<evidence type="ECO:0000313" key="2">
    <source>
        <dbReference type="EMBL" id="NMP32549.1"/>
    </source>
</evidence>
<feature type="transmembrane region" description="Helical" evidence="1">
    <location>
        <begin position="59"/>
        <end position="82"/>
    </location>
</feature>
<feature type="transmembrane region" description="Helical" evidence="1">
    <location>
        <begin position="102"/>
        <end position="120"/>
    </location>
</feature>
<keyword evidence="3" id="KW-1185">Reference proteome</keyword>
<reference evidence="2 3" key="1">
    <citation type="submission" date="2020-04" db="EMBL/GenBank/DDBJ databases">
        <title>Thalassotalea sp. M1531, isolated from the surface of marine red alga.</title>
        <authorList>
            <person name="Pang L."/>
            <person name="Lu D.-C."/>
        </authorList>
    </citation>
    <scope>NUCLEOTIDE SEQUENCE [LARGE SCALE GENOMIC DNA]</scope>
    <source>
        <strain evidence="2 3">M1531</strain>
    </source>
</reference>
<keyword evidence="1" id="KW-1133">Transmembrane helix</keyword>
<dbReference type="AlphaFoldDB" id="A0A7Y0LE68"/>
<organism evidence="2 3">
    <name type="scientific">Thalassotalea algicola</name>
    <dbReference type="NCBI Taxonomy" id="2716224"/>
    <lineage>
        <taxon>Bacteria</taxon>
        <taxon>Pseudomonadati</taxon>
        <taxon>Pseudomonadota</taxon>
        <taxon>Gammaproteobacteria</taxon>
        <taxon>Alteromonadales</taxon>
        <taxon>Colwelliaceae</taxon>
        <taxon>Thalassotalea</taxon>
    </lineage>
</organism>
<sequence length="131" mass="14730">MEVDYTKYSLSELRDCRENIDENAYPERVKIIEEQIAIRIKNGDIKISPKKMTKKESEAFQWAWGNLFLSLVFAFLAISGIVKGSIGNAAKMGNYNISEDPIGFWVVILILALLSGHRLYKSIKGFGGKGI</sequence>
<comment type="caution">
    <text evidence="2">The sequence shown here is derived from an EMBL/GenBank/DDBJ whole genome shotgun (WGS) entry which is preliminary data.</text>
</comment>
<gene>
    <name evidence="2" type="ORF">HII17_13365</name>
</gene>
<accession>A0A7Y0LE68</accession>